<evidence type="ECO:0000313" key="4">
    <source>
        <dbReference type="EMBL" id="VDI67597.1"/>
    </source>
</evidence>
<name>A0A8B6GR63_MYTGA</name>
<dbReference type="PROSITE" id="PS50119">
    <property type="entry name" value="ZF_BBOX"/>
    <property type="match status" value="1"/>
</dbReference>
<dbReference type="GO" id="GO:0061630">
    <property type="term" value="F:ubiquitin protein ligase activity"/>
    <property type="evidence" value="ECO:0007669"/>
    <property type="project" value="TreeGrafter"/>
</dbReference>
<dbReference type="AlphaFoldDB" id="A0A8B6GR63"/>
<dbReference type="InterPro" id="IPR000315">
    <property type="entry name" value="Znf_B-box"/>
</dbReference>
<keyword evidence="1" id="KW-0863">Zinc-finger</keyword>
<keyword evidence="5" id="KW-1185">Reference proteome</keyword>
<keyword evidence="1" id="KW-0479">Metal-binding</keyword>
<dbReference type="GO" id="GO:0005654">
    <property type="term" value="C:nucleoplasm"/>
    <property type="evidence" value="ECO:0007669"/>
    <property type="project" value="TreeGrafter"/>
</dbReference>
<dbReference type="InterPro" id="IPR047153">
    <property type="entry name" value="TRIM45/56/19-like"/>
</dbReference>
<dbReference type="GO" id="GO:0060340">
    <property type="term" value="P:positive regulation of type I interferon-mediated signaling pathway"/>
    <property type="evidence" value="ECO:0007669"/>
    <property type="project" value="TreeGrafter"/>
</dbReference>
<sequence>MPLNFLIVELIEKHKVGRTEKICMSCERFDVKTKEEATSECIDCSDALCLTCTRCHESSKPSSNHEIVPISDFSKEGYMYALKSFSKNMCPEHKNKELELFFVYHYFPCCSKSVSIKHRKCENVLTIEEAVKKNSVSKTQNEVSALLDDFETVLESERSSLVDMEAIYVNEMQKCTFFWKNFQQKIEELKNKSTKECQKVFNSEKSKLEFTIRDVENRKKEVTNTKQILEVTLREASDVQLLIEVQKLNGNIEKQLRKFETSVETYKIKNSFAKVLR</sequence>
<protein>
    <recommendedName>
        <fullName evidence="3">B box-type domain-containing protein</fullName>
    </recommendedName>
</protein>
<accession>A0A8B6GR63</accession>
<reference evidence="4" key="1">
    <citation type="submission" date="2018-11" db="EMBL/GenBank/DDBJ databases">
        <authorList>
            <person name="Alioto T."/>
            <person name="Alioto T."/>
        </authorList>
    </citation>
    <scope>NUCLEOTIDE SEQUENCE</scope>
</reference>
<feature type="domain" description="B box-type" evidence="3">
    <location>
        <begin position="18"/>
        <end position="70"/>
    </location>
</feature>
<evidence type="ECO:0000256" key="2">
    <source>
        <dbReference type="SAM" id="Coils"/>
    </source>
</evidence>
<dbReference type="Gene3D" id="3.30.160.60">
    <property type="entry name" value="Classic Zinc Finger"/>
    <property type="match status" value="1"/>
</dbReference>
<evidence type="ECO:0000313" key="5">
    <source>
        <dbReference type="Proteomes" id="UP000596742"/>
    </source>
</evidence>
<gene>
    <name evidence="4" type="ORF">MGAL_10B089363</name>
</gene>
<dbReference type="PANTHER" id="PTHR25462">
    <property type="entry name" value="BONUS, ISOFORM C-RELATED"/>
    <property type="match status" value="1"/>
</dbReference>
<dbReference type="GO" id="GO:0008270">
    <property type="term" value="F:zinc ion binding"/>
    <property type="evidence" value="ECO:0007669"/>
    <property type="project" value="UniProtKB-KW"/>
</dbReference>
<dbReference type="Proteomes" id="UP000596742">
    <property type="component" value="Unassembled WGS sequence"/>
</dbReference>
<feature type="coiled-coil region" evidence="2">
    <location>
        <begin position="205"/>
        <end position="232"/>
    </location>
</feature>
<dbReference type="GO" id="GO:0045087">
    <property type="term" value="P:innate immune response"/>
    <property type="evidence" value="ECO:0007669"/>
    <property type="project" value="TreeGrafter"/>
</dbReference>
<keyword evidence="1" id="KW-0862">Zinc</keyword>
<organism evidence="4 5">
    <name type="scientific">Mytilus galloprovincialis</name>
    <name type="common">Mediterranean mussel</name>
    <dbReference type="NCBI Taxonomy" id="29158"/>
    <lineage>
        <taxon>Eukaryota</taxon>
        <taxon>Metazoa</taxon>
        <taxon>Spiralia</taxon>
        <taxon>Lophotrochozoa</taxon>
        <taxon>Mollusca</taxon>
        <taxon>Bivalvia</taxon>
        <taxon>Autobranchia</taxon>
        <taxon>Pteriomorphia</taxon>
        <taxon>Mytilida</taxon>
        <taxon>Mytiloidea</taxon>
        <taxon>Mytilidae</taxon>
        <taxon>Mytilinae</taxon>
        <taxon>Mytilus</taxon>
    </lineage>
</organism>
<dbReference type="EMBL" id="UYJE01008820">
    <property type="protein sequence ID" value="VDI67597.1"/>
    <property type="molecule type" value="Genomic_DNA"/>
</dbReference>
<dbReference type="PANTHER" id="PTHR25462:SF299">
    <property type="entry name" value="E3 UBIQUITIN-PROTEIN LIGASE TRIM56"/>
    <property type="match status" value="1"/>
</dbReference>
<evidence type="ECO:0000256" key="1">
    <source>
        <dbReference type="PROSITE-ProRule" id="PRU00024"/>
    </source>
</evidence>
<comment type="caution">
    <text evidence="4">The sequence shown here is derived from an EMBL/GenBank/DDBJ whole genome shotgun (WGS) entry which is preliminary data.</text>
</comment>
<dbReference type="OrthoDB" id="6091813at2759"/>
<evidence type="ECO:0000259" key="3">
    <source>
        <dbReference type="PROSITE" id="PS50119"/>
    </source>
</evidence>
<proteinExistence type="predicted"/>
<keyword evidence="2" id="KW-0175">Coiled coil</keyword>